<dbReference type="InParanoid" id="A0A671TFX3"/>
<dbReference type="Pfam" id="PF13895">
    <property type="entry name" value="Ig_2"/>
    <property type="match status" value="3"/>
</dbReference>
<reference evidence="2" key="2">
    <citation type="submission" date="2025-08" db="UniProtKB">
        <authorList>
            <consortium name="Ensembl"/>
        </authorList>
    </citation>
    <scope>IDENTIFICATION</scope>
</reference>
<dbReference type="OMA" id="PPESWAC"/>
<organism evidence="2 3">
    <name type="scientific">Sparus aurata</name>
    <name type="common">Gilthead sea bream</name>
    <dbReference type="NCBI Taxonomy" id="8175"/>
    <lineage>
        <taxon>Eukaryota</taxon>
        <taxon>Metazoa</taxon>
        <taxon>Chordata</taxon>
        <taxon>Craniata</taxon>
        <taxon>Vertebrata</taxon>
        <taxon>Euteleostomi</taxon>
        <taxon>Actinopterygii</taxon>
        <taxon>Neopterygii</taxon>
        <taxon>Teleostei</taxon>
        <taxon>Neoteleostei</taxon>
        <taxon>Acanthomorphata</taxon>
        <taxon>Eupercaria</taxon>
        <taxon>Spariformes</taxon>
        <taxon>Sparidae</taxon>
        <taxon>Sparus</taxon>
    </lineage>
</organism>
<proteinExistence type="predicted"/>
<evidence type="ECO:0000313" key="2">
    <source>
        <dbReference type="Ensembl" id="ENSSAUP00010000116.1"/>
    </source>
</evidence>
<dbReference type="Ensembl" id="ENSSAUT00010000118.1">
    <property type="protein sequence ID" value="ENSSAUP00010000116.1"/>
    <property type="gene ID" value="ENSSAUG00010000045.1"/>
</dbReference>
<sequence length="274" mass="29595">MFSLPDVPKLPSVSVSPSGEIVEGSSVNLTCSSDANPATNYTWYKENQTLLQTPGGSYHFPSIRPEDGGHYHCKSENKYGQINSSSIFINVQYAPKLPSVSVSPSGEIIEGSSVNVTCSSDANPAANYSWFKENQTLIQGPGEKVHFPSISSKDSGIYHCKSENKYGLINSSSLIIDVQYAPKLPSVSVSPSGEIMEGSSVTLTCSSDANPAANYTWYKENLLQTPVGSYHFPSISPEDGGHYHCKSENKYGQISSSSLFINVQCKYKTFASGL</sequence>
<dbReference type="InterPro" id="IPR036179">
    <property type="entry name" value="Ig-like_dom_sf"/>
</dbReference>
<keyword evidence="3" id="KW-1185">Reference proteome</keyword>
<dbReference type="InterPro" id="IPR003598">
    <property type="entry name" value="Ig_sub2"/>
</dbReference>
<reference evidence="2" key="1">
    <citation type="submission" date="2021-04" db="EMBL/GenBank/DDBJ databases">
        <authorList>
            <consortium name="Wellcome Sanger Institute Data Sharing"/>
        </authorList>
    </citation>
    <scope>NUCLEOTIDE SEQUENCE [LARGE SCALE GENOMIC DNA]</scope>
</reference>
<dbReference type="FunCoup" id="A0A671TFX3">
    <property type="interactions" value="732"/>
</dbReference>
<dbReference type="Proteomes" id="UP000472265">
    <property type="component" value="Chromosome 1"/>
</dbReference>
<dbReference type="PANTHER" id="PTHR46013:SF4">
    <property type="entry name" value="B-CELL RECEPTOR CD22-RELATED"/>
    <property type="match status" value="1"/>
</dbReference>
<dbReference type="SMART" id="SM00408">
    <property type="entry name" value="IGc2"/>
    <property type="match status" value="3"/>
</dbReference>
<dbReference type="GeneTree" id="ENSGT01010000222294"/>
<accession>A0A671TFX3</accession>
<dbReference type="PANTHER" id="PTHR46013">
    <property type="entry name" value="VASCULAR CELL ADHESION MOLECULE 1"/>
    <property type="match status" value="1"/>
</dbReference>
<reference evidence="2" key="3">
    <citation type="submission" date="2025-09" db="UniProtKB">
        <authorList>
            <consortium name="Ensembl"/>
        </authorList>
    </citation>
    <scope>IDENTIFICATION</scope>
</reference>
<dbReference type="Gene3D" id="2.60.40.10">
    <property type="entry name" value="Immunoglobulins"/>
    <property type="match status" value="3"/>
</dbReference>
<dbReference type="InterPro" id="IPR013783">
    <property type="entry name" value="Ig-like_fold"/>
</dbReference>
<feature type="domain" description="Ig-like" evidence="1">
    <location>
        <begin position="98"/>
        <end position="176"/>
    </location>
</feature>
<dbReference type="SUPFAM" id="SSF48726">
    <property type="entry name" value="Immunoglobulin"/>
    <property type="match status" value="3"/>
</dbReference>
<feature type="domain" description="Ig-like" evidence="1">
    <location>
        <begin position="185"/>
        <end position="262"/>
    </location>
</feature>
<dbReference type="CDD" id="cd00096">
    <property type="entry name" value="Ig"/>
    <property type="match status" value="1"/>
</dbReference>
<evidence type="ECO:0000259" key="1">
    <source>
        <dbReference type="PROSITE" id="PS50835"/>
    </source>
</evidence>
<dbReference type="InterPro" id="IPR003599">
    <property type="entry name" value="Ig_sub"/>
</dbReference>
<dbReference type="AlphaFoldDB" id="A0A671TFX3"/>
<evidence type="ECO:0000313" key="3">
    <source>
        <dbReference type="Proteomes" id="UP000472265"/>
    </source>
</evidence>
<dbReference type="InterPro" id="IPR007110">
    <property type="entry name" value="Ig-like_dom"/>
</dbReference>
<protein>
    <recommendedName>
        <fullName evidence="1">Ig-like domain-containing protein</fullName>
    </recommendedName>
</protein>
<dbReference type="PROSITE" id="PS50835">
    <property type="entry name" value="IG_LIKE"/>
    <property type="match status" value="3"/>
</dbReference>
<name>A0A671TFX3_SPAAU</name>
<feature type="domain" description="Ig-like" evidence="1">
    <location>
        <begin position="11"/>
        <end position="90"/>
    </location>
</feature>
<dbReference type="SMART" id="SM00409">
    <property type="entry name" value="IG"/>
    <property type="match status" value="3"/>
</dbReference>